<dbReference type="SUPFAM" id="SSF53474">
    <property type="entry name" value="alpha/beta-Hydrolases"/>
    <property type="match status" value="1"/>
</dbReference>
<evidence type="ECO:0000313" key="3">
    <source>
        <dbReference type="EMBL" id="QDZ22013.1"/>
    </source>
</evidence>
<dbReference type="EMBL" id="CP031039">
    <property type="protein sequence ID" value="QDZ22013.1"/>
    <property type="molecule type" value="Genomic_DNA"/>
</dbReference>
<keyword evidence="3" id="KW-0378">Hydrolase</keyword>
<dbReference type="AlphaFoldDB" id="A0A5B8MNB4"/>
<reference evidence="3 4" key="1">
    <citation type="submission" date="2018-07" db="EMBL/GenBank/DDBJ databases">
        <title>The complete nuclear genome of the prasinophyte Chloropicon primus (CCMP1205).</title>
        <authorList>
            <person name="Pombert J.-F."/>
            <person name="Otis C."/>
            <person name="Turmel M."/>
            <person name="Lemieux C."/>
        </authorList>
    </citation>
    <scope>NUCLEOTIDE SEQUENCE [LARGE SCALE GENOMIC DNA]</scope>
    <source>
        <strain evidence="3 4">CCMP1205</strain>
    </source>
</reference>
<evidence type="ECO:0000313" key="4">
    <source>
        <dbReference type="Proteomes" id="UP000316726"/>
    </source>
</evidence>
<evidence type="ECO:0000256" key="1">
    <source>
        <dbReference type="SAM" id="MobiDB-lite"/>
    </source>
</evidence>
<gene>
    <name evidence="3" type="ORF">A3770_06p45310</name>
</gene>
<dbReference type="InterPro" id="IPR002921">
    <property type="entry name" value="Fungal_lipase-type"/>
</dbReference>
<dbReference type="Proteomes" id="UP000316726">
    <property type="component" value="Chromosome 6"/>
</dbReference>
<dbReference type="CDD" id="cd00519">
    <property type="entry name" value="Lipase_3"/>
    <property type="match status" value="1"/>
</dbReference>
<organism evidence="3 4">
    <name type="scientific">Chloropicon primus</name>
    <dbReference type="NCBI Taxonomy" id="1764295"/>
    <lineage>
        <taxon>Eukaryota</taxon>
        <taxon>Viridiplantae</taxon>
        <taxon>Chlorophyta</taxon>
        <taxon>Chloropicophyceae</taxon>
        <taxon>Chloropicales</taxon>
        <taxon>Chloropicaceae</taxon>
        <taxon>Chloropicon</taxon>
    </lineage>
</organism>
<accession>A0A5B8MNB4</accession>
<dbReference type="GO" id="GO:0006629">
    <property type="term" value="P:lipid metabolic process"/>
    <property type="evidence" value="ECO:0007669"/>
    <property type="project" value="InterPro"/>
</dbReference>
<dbReference type="InterPro" id="IPR029058">
    <property type="entry name" value="AB_hydrolase_fold"/>
</dbReference>
<dbReference type="OrthoDB" id="438440at2759"/>
<sequence>MFRLSWWLAGQEKPEAREAAESLRERRRSGHLAQALQVDDPDLVHKVLGSMVLSEAVYKENEGEVVRFVQLTNGLLPWSLKANKMSELQFSSEWASQRCVVTESGGALFVCFRGTKVQRDFLTDLNVFWDPVFDNFEDEGEDTEGKQKLLFSKSETPCAHRGFLFRAKAVPILWFYRIAKKRKLKLVFTGHSLGGAVAALATVRLLHWLERGGKAAQSTNVSCIAFAAPAMGNLALQKYATRCHWDSLIYNYTLKEDFVPILMQPQKLLYRGWSKGRSNGGGGEDQQAKGSEAGDVQGATTADAEKGEGEDSKGEGEDSKGEGKTKLSSKGYTFQVVKFAVRLRRMVPIMAGRRNGKDAKVGNTFAYFGKQLTVLDNRVIPAALKNEVLSRYKELSEDVSEGTPRDAESSKRWNLVRWAVQSFEAHRMYSYREKILAACKLVPNVPDSEQVSLTRSVLPQVELNFGTVRLCKSLDSRKRGNTASVHITLAGRNLLSCKDFRMEAQGRSMKVDKYFSSKLDSKRASLWTKMRLAPEERLSFWEKAFVDSEEVLHLLLQVQLGSSLRWEDMLAGPLGANCKSDFQQTSSSLVVVPSHVRLSGRQLGYTHIVHRLLQHYNDVAAASEGDSDLESGGGVGGAREPGGEARVKVIDYSVLSTFEVIRSRVPGFGPAVTIEETSDTIVFVDTLDNWQGHRQPPSIPYGVKRAFKHGVESYLVLLRHQPLLRNLRESLSFSSSGNLSGVLAEGGGDGPVTREAEDLERRIKDAGFTNVLFLDEASSHAILSGSPEFLSPFALYNAVSRRGYGKFIDGLAGDANVMRQIKVIHDALHFGASTSQVPSPLLHRRTTTAMVATP</sequence>
<keyword evidence="4" id="KW-1185">Reference proteome</keyword>
<proteinExistence type="predicted"/>
<dbReference type="Pfam" id="PF01764">
    <property type="entry name" value="Lipase_3"/>
    <property type="match status" value="1"/>
</dbReference>
<name>A0A5B8MNB4_9CHLO</name>
<feature type="compositionally biased region" description="Basic and acidic residues" evidence="1">
    <location>
        <begin position="303"/>
        <end position="325"/>
    </location>
</feature>
<feature type="region of interest" description="Disordered" evidence="1">
    <location>
        <begin position="278"/>
        <end position="326"/>
    </location>
</feature>
<dbReference type="Gene3D" id="3.40.50.1820">
    <property type="entry name" value="alpha/beta hydrolase"/>
    <property type="match status" value="1"/>
</dbReference>
<dbReference type="GO" id="GO:0016787">
    <property type="term" value="F:hydrolase activity"/>
    <property type="evidence" value="ECO:0007669"/>
    <property type="project" value="UniProtKB-KW"/>
</dbReference>
<dbReference type="PANTHER" id="PTHR47523">
    <property type="entry name" value="F21O3.11 PROTEIN"/>
    <property type="match status" value="1"/>
</dbReference>
<feature type="domain" description="Fungal lipase-type" evidence="2">
    <location>
        <begin position="109"/>
        <end position="264"/>
    </location>
</feature>
<dbReference type="PANTHER" id="PTHR47523:SF1">
    <property type="entry name" value="F21O3.11 PROTEIN"/>
    <property type="match status" value="1"/>
</dbReference>
<protein>
    <submittedName>
        <fullName evidence="3">Alpha/beta fold hydrolase</fullName>
    </submittedName>
</protein>
<evidence type="ECO:0000259" key="2">
    <source>
        <dbReference type="Pfam" id="PF01764"/>
    </source>
</evidence>